<organism evidence="1 2">
    <name type="scientific">Pseudochryseolinea flava</name>
    <dbReference type="NCBI Taxonomy" id="2059302"/>
    <lineage>
        <taxon>Bacteria</taxon>
        <taxon>Pseudomonadati</taxon>
        <taxon>Bacteroidota</taxon>
        <taxon>Cytophagia</taxon>
        <taxon>Cytophagales</taxon>
        <taxon>Fulvivirgaceae</taxon>
        <taxon>Pseudochryseolinea</taxon>
    </lineage>
</organism>
<dbReference type="AlphaFoldDB" id="A0A364XVX0"/>
<evidence type="ECO:0008006" key="3">
    <source>
        <dbReference type="Google" id="ProtNLM"/>
    </source>
</evidence>
<dbReference type="OrthoDB" id="982085at2"/>
<evidence type="ECO:0000313" key="1">
    <source>
        <dbReference type="EMBL" id="RAV98465.1"/>
    </source>
</evidence>
<keyword evidence="2" id="KW-1185">Reference proteome</keyword>
<dbReference type="Proteomes" id="UP000251889">
    <property type="component" value="Unassembled WGS sequence"/>
</dbReference>
<protein>
    <recommendedName>
        <fullName evidence="3">DUF937 domain-containing protein</fullName>
    </recommendedName>
</protein>
<dbReference type="EMBL" id="QMFY01000017">
    <property type="protein sequence ID" value="RAV98465.1"/>
    <property type="molecule type" value="Genomic_DNA"/>
</dbReference>
<dbReference type="Pfam" id="PF06078">
    <property type="entry name" value="DUF937"/>
    <property type="match status" value="1"/>
</dbReference>
<accession>A0A364XVX0</accession>
<comment type="caution">
    <text evidence="1">The sequence shown here is derived from an EMBL/GenBank/DDBJ whole genome shotgun (WGS) entry which is preliminary data.</text>
</comment>
<reference evidence="1 2" key="1">
    <citation type="submission" date="2018-06" db="EMBL/GenBank/DDBJ databases">
        <title>Chryseolinea flavus sp. nov., a member of the phylum Bacteroidetes isolated from soil.</title>
        <authorList>
            <person name="Li Y."/>
            <person name="Wang J."/>
        </authorList>
    </citation>
    <scope>NUCLEOTIDE SEQUENCE [LARGE SCALE GENOMIC DNA]</scope>
    <source>
        <strain evidence="1 2">SDU1-6</strain>
    </source>
</reference>
<name>A0A364XVX0_9BACT</name>
<dbReference type="InterPro" id="IPR009282">
    <property type="entry name" value="DUF937"/>
</dbReference>
<dbReference type="RefSeq" id="WP_112749358.1">
    <property type="nucleotide sequence ID" value="NZ_QMFY01000017.1"/>
</dbReference>
<gene>
    <name evidence="1" type="ORF">DQQ10_23355</name>
</gene>
<dbReference type="InterPro" id="IPR027405">
    <property type="entry name" value="YidB-like"/>
</dbReference>
<proteinExistence type="predicted"/>
<sequence length="161" mass="17115">MLDQLIKLVEQNAGKAIVQNDAVPNQHNNAAIKDVATQIFDGLKGQVSQGNIQDVVSMFKGGQQSSLTNNPMVTQLIAKVAGSLASKFGVSQQQAQSIAASLIPTVMNQFVNKTNNPNDNDFDLQDVMKNFTGNSNFDVGSILNSDKAKDMLGGLGKMFGG</sequence>
<dbReference type="SUPFAM" id="SSF140804">
    <property type="entry name" value="YidB-like"/>
    <property type="match status" value="1"/>
</dbReference>
<evidence type="ECO:0000313" key="2">
    <source>
        <dbReference type="Proteomes" id="UP000251889"/>
    </source>
</evidence>